<dbReference type="OrthoDB" id="9950695at2759"/>
<sequence length="230" mass="24780">MGSSPSRGKKVAPACVSEVNVTKTTAGVPSPKQDSRIFKPLKIHAVLRNARNRAQSDCHSQGPDSDFSGEDEDIDAELDTVLADYEERERTTAKKPPPKKTFVKSKTYGLCHLGGEDTEDEVSSAPRLSASGGSEEPRVPRGGAEDVNKRSKDAFTHLKTHTVGTSQNNSSSSSSSSSRGFLTRGSLLDSVPTSEKQLTFGCHSSSLTMPVIPYDGSEEELMDTIEREFS</sequence>
<dbReference type="Proteomes" id="UP001153269">
    <property type="component" value="Unassembled WGS sequence"/>
</dbReference>
<feature type="compositionally biased region" description="Basic and acidic residues" evidence="1">
    <location>
        <begin position="135"/>
        <end position="156"/>
    </location>
</feature>
<feature type="compositionally biased region" description="Polar residues" evidence="1">
    <location>
        <begin position="52"/>
        <end position="63"/>
    </location>
</feature>
<feature type="compositionally biased region" description="Acidic residues" evidence="1">
    <location>
        <begin position="67"/>
        <end position="76"/>
    </location>
</feature>
<dbReference type="EMBL" id="CADEAL010004510">
    <property type="protein sequence ID" value="CAB1461129.1"/>
    <property type="molecule type" value="Genomic_DNA"/>
</dbReference>
<gene>
    <name evidence="2" type="ORF">PLEPLA_LOCUS49004</name>
</gene>
<feature type="region of interest" description="Disordered" evidence="1">
    <location>
        <begin position="112"/>
        <end position="185"/>
    </location>
</feature>
<name>A0A9N7ZG75_PLEPL</name>
<proteinExistence type="predicted"/>
<evidence type="ECO:0000313" key="2">
    <source>
        <dbReference type="EMBL" id="CAB1461129.1"/>
    </source>
</evidence>
<reference evidence="2" key="1">
    <citation type="submission" date="2020-03" db="EMBL/GenBank/DDBJ databases">
        <authorList>
            <person name="Weist P."/>
        </authorList>
    </citation>
    <scope>NUCLEOTIDE SEQUENCE</scope>
</reference>
<organism evidence="2 3">
    <name type="scientific">Pleuronectes platessa</name>
    <name type="common">European plaice</name>
    <dbReference type="NCBI Taxonomy" id="8262"/>
    <lineage>
        <taxon>Eukaryota</taxon>
        <taxon>Metazoa</taxon>
        <taxon>Chordata</taxon>
        <taxon>Craniata</taxon>
        <taxon>Vertebrata</taxon>
        <taxon>Euteleostomi</taxon>
        <taxon>Actinopterygii</taxon>
        <taxon>Neopterygii</taxon>
        <taxon>Teleostei</taxon>
        <taxon>Neoteleostei</taxon>
        <taxon>Acanthomorphata</taxon>
        <taxon>Carangaria</taxon>
        <taxon>Pleuronectiformes</taxon>
        <taxon>Pleuronectoidei</taxon>
        <taxon>Pleuronectidae</taxon>
        <taxon>Pleuronectes</taxon>
    </lineage>
</organism>
<feature type="region of interest" description="Disordered" evidence="1">
    <location>
        <begin position="50"/>
        <end position="76"/>
    </location>
</feature>
<evidence type="ECO:0000256" key="1">
    <source>
        <dbReference type="SAM" id="MobiDB-lite"/>
    </source>
</evidence>
<evidence type="ECO:0000313" key="3">
    <source>
        <dbReference type="Proteomes" id="UP001153269"/>
    </source>
</evidence>
<dbReference type="AlphaFoldDB" id="A0A9N7ZG75"/>
<protein>
    <submittedName>
        <fullName evidence="2">Uncharacterized protein</fullName>
    </submittedName>
</protein>
<comment type="caution">
    <text evidence="2">The sequence shown here is derived from an EMBL/GenBank/DDBJ whole genome shotgun (WGS) entry which is preliminary data.</text>
</comment>
<keyword evidence="3" id="KW-1185">Reference proteome</keyword>
<accession>A0A9N7ZG75</accession>